<dbReference type="STRING" id="632518.Calow_1645"/>
<dbReference type="PANTHER" id="PTHR47381:SF3">
    <property type="entry name" value="ALPHA_BETA-HYDROLASES SUPERFAMILY PROTEIN"/>
    <property type="match status" value="1"/>
</dbReference>
<proteinExistence type="predicted"/>
<dbReference type="KEGG" id="cow:Calow_1645"/>
<evidence type="ECO:0008006" key="3">
    <source>
        <dbReference type="Google" id="ProtNLM"/>
    </source>
</evidence>
<protein>
    <recommendedName>
        <fullName evidence="3">Dienelactone hydrolase domain-containing protein</fullName>
    </recommendedName>
</protein>
<dbReference type="Gene3D" id="3.40.50.1820">
    <property type="entry name" value="alpha/beta hydrolase"/>
    <property type="match status" value="1"/>
</dbReference>
<keyword evidence="2" id="KW-1185">Reference proteome</keyword>
<dbReference type="InterPro" id="IPR029058">
    <property type="entry name" value="AB_hydrolase_fold"/>
</dbReference>
<gene>
    <name evidence="1" type="ordered locus">Calow_1645</name>
</gene>
<organism evidence="1 2">
    <name type="scientific">Caldicellulosiruptor owensensis (strain ATCC 700167 / DSM 13100 / OL)</name>
    <dbReference type="NCBI Taxonomy" id="632518"/>
    <lineage>
        <taxon>Bacteria</taxon>
        <taxon>Bacillati</taxon>
        <taxon>Bacillota</taxon>
        <taxon>Bacillota incertae sedis</taxon>
        <taxon>Caldicellulosiruptorales</taxon>
        <taxon>Caldicellulosiruptoraceae</taxon>
        <taxon>Caldicellulosiruptor</taxon>
    </lineage>
</organism>
<dbReference type="PANTHER" id="PTHR47381">
    <property type="entry name" value="ALPHA/BETA-HYDROLASES SUPERFAMILY PROTEIN"/>
    <property type="match status" value="1"/>
</dbReference>
<name>E4Q437_CALOW</name>
<evidence type="ECO:0000313" key="2">
    <source>
        <dbReference type="Proteomes" id="UP000006889"/>
    </source>
</evidence>
<reference key="1">
    <citation type="submission" date="2010-09" db="EMBL/GenBank/DDBJ databases">
        <title>Complete sequence of Caldicellulosiruptor owensensis OL.</title>
        <authorList>
            <consortium name="US DOE Joint Genome Institute"/>
            <person name="Lucas S."/>
            <person name="Copeland A."/>
            <person name="Lapidus A."/>
            <person name="Cheng J.-F."/>
            <person name="Bruce D."/>
            <person name="Goodwin L."/>
            <person name="Pitluck S."/>
            <person name="Davenport K."/>
            <person name="Detter J.C."/>
            <person name="Han C."/>
            <person name="Tapia R."/>
            <person name="Land M."/>
            <person name="Hauser L."/>
            <person name="Chang Y.-J."/>
            <person name="Jeffries C."/>
            <person name="Kyrpides N."/>
            <person name="Ivanova N."/>
            <person name="Mikhailova N."/>
            <person name="Blumer-Schuette S.E."/>
            <person name="Kelly R.M."/>
            <person name="Woyke T."/>
        </authorList>
    </citation>
    <scope>NUCLEOTIDE SEQUENCE</scope>
    <source>
        <strain>OL</strain>
    </source>
</reference>
<dbReference type="EMBL" id="CP002216">
    <property type="protein sequence ID" value="ADQ05191.1"/>
    <property type="molecule type" value="Genomic_DNA"/>
</dbReference>
<sequence>MMSEIFEKYFGKHNSFSESTKWGEEVSNQKIFEEQRKIVDKLASLLYLNLSLIFREDKKFEIDHGEFKEEIIAGNLNDIHSEAVLLKPRDLDPPYPVVVVLHDHGGFYYYGKERIYRQDNTQTFVNEYQKKFYSSLPWALEFVKNGFAVFSHDAFYFGKRRLSTELIELLADDNSIDELLNYEEGSYEYIRIFNKISSQLEPIIFKNINLYGTNWSSILLNEDLAWFNYLLQRDDIDKNSIACMGFSLGGFRTLFLSSLRNEIKCSIIIAFMSEFKKMLGKTARHTFMVHIPGFARVLDLPDVAALIAPRKLFIMQCEYDSLFPKDAMQSAVERIKSYFVNFDCGNQFEYKFYPNGHEFNLNMQKDTLEYIAKNL</sequence>
<reference evidence="1 2" key="2">
    <citation type="journal article" date="2011" name="J. Bacteriol.">
        <title>Complete genome sequences for the anaerobic, extremely thermophilic plant biomass-degrading bacteria Caldicellulosiruptor hydrothermalis, Caldicellulosiruptor kristjanssonii, Caldicellulosiruptor kronotskyensis, Caldicellulosiruptor owensenis, and Caldicellulosiruptor lactoaceticus.</title>
        <authorList>
            <person name="Blumer-Schuette S.E."/>
            <person name="Ozdemir I."/>
            <person name="Mistry D."/>
            <person name="Lucas S."/>
            <person name="Lapidus A."/>
            <person name="Cheng J.F."/>
            <person name="Goodwin L.A."/>
            <person name="Pitluck S."/>
            <person name="Land M.L."/>
            <person name="Hauser L.J."/>
            <person name="Woyke T."/>
            <person name="Mikhailova N."/>
            <person name="Pati A."/>
            <person name="Kyrpides N.C."/>
            <person name="Ivanova N."/>
            <person name="Detter J.C."/>
            <person name="Walston-Davenport K."/>
            <person name="Han S."/>
            <person name="Adams M.W."/>
            <person name="Kelly R.M."/>
        </authorList>
    </citation>
    <scope>NUCLEOTIDE SEQUENCE [LARGE SCALE GENOMIC DNA]</scope>
    <source>
        <strain evidence="2">ATCC 700167 / DSM 13100 / OL</strain>
    </source>
</reference>
<dbReference type="eggNOG" id="COG0412">
    <property type="taxonomic scope" value="Bacteria"/>
</dbReference>
<accession>E4Q437</accession>
<dbReference type="Proteomes" id="UP000006889">
    <property type="component" value="Chromosome"/>
</dbReference>
<dbReference type="AlphaFoldDB" id="E4Q437"/>
<dbReference type="SUPFAM" id="SSF53474">
    <property type="entry name" value="alpha/beta-Hydrolases"/>
    <property type="match status" value="1"/>
</dbReference>
<evidence type="ECO:0000313" key="1">
    <source>
        <dbReference type="EMBL" id="ADQ05191.1"/>
    </source>
</evidence>
<dbReference type="HOGENOM" id="CLU_056134_3_0_9"/>